<keyword evidence="6" id="KW-0539">Nucleus</keyword>
<name>A0A8H7DKR1_9AGAR</name>
<evidence type="ECO:0000256" key="6">
    <source>
        <dbReference type="ARBA" id="ARBA00023242"/>
    </source>
</evidence>
<evidence type="ECO:0000256" key="5">
    <source>
        <dbReference type="ARBA" id="ARBA00023163"/>
    </source>
</evidence>
<comment type="subcellular location">
    <subcellularLocation>
        <location evidence="1">Nucleus</location>
    </subcellularLocation>
</comment>
<proteinExistence type="inferred from homology"/>
<feature type="domain" description="Mediator complex subunit Med12" evidence="9">
    <location>
        <begin position="176"/>
        <end position="239"/>
    </location>
</feature>
<dbReference type="Pfam" id="PF09497">
    <property type="entry name" value="Med12"/>
    <property type="match status" value="1"/>
</dbReference>
<keyword evidence="11" id="KW-1185">Reference proteome</keyword>
<dbReference type="PANTHER" id="PTHR46567:SF1">
    <property type="entry name" value="MEDIATOR OF RNA POLYMERASE II TRANSCRIPTION SUBUNIT 12"/>
    <property type="match status" value="1"/>
</dbReference>
<dbReference type="Proteomes" id="UP000623467">
    <property type="component" value="Unassembled WGS sequence"/>
</dbReference>
<feature type="compositionally biased region" description="Polar residues" evidence="8">
    <location>
        <begin position="1631"/>
        <end position="1649"/>
    </location>
</feature>
<evidence type="ECO:0000256" key="1">
    <source>
        <dbReference type="ARBA" id="ARBA00004123"/>
    </source>
</evidence>
<dbReference type="PANTHER" id="PTHR46567">
    <property type="entry name" value="MEDIATOR OF RNA POLYMERASE II TRANSCRIPTION SUBUNIT 12"/>
    <property type="match status" value="1"/>
</dbReference>
<dbReference type="OrthoDB" id="20828at2759"/>
<keyword evidence="4" id="KW-0805">Transcription regulation</keyword>
<evidence type="ECO:0000313" key="10">
    <source>
        <dbReference type="EMBL" id="KAF7375943.1"/>
    </source>
</evidence>
<keyword evidence="5" id="KW-0804">Transcription</keyword>
<protein>
    <recommendedName>
        <fullName evidence="3">Mediator of RNA polymerase II transcription subunit 12</fullName>
    </recommendedName>
    <alternativeName>
        <fullName evidence="7">Mediator complex subunit 12</fullName>
    </alternativeName>
</protein>
<dbReference type="EMBL" id="JACAZH010000001">
    <property type="protein sequence ID" value="KAF7375943.1"/>
    <property type="molecule type" value="Genomic_DNA"/>
</dbReference>
<evidence type="ECO:0000313" key="11">
    <source>
        <dbReference type="Proteomes" id="UP000623467"/>
    </source>
</evidence>
<comment type="caution">
    <text evidence="10">The sequence shown here is derived from an EMBL/GenBank/DDBJ whole genome shotgun (WGS) entry which is preliminary data.</text>
</comment>
<reference evidence="10" key="1">
    <citation type="submission" date="2020-05" db="EMBL/GenBank/DDBJ databases">
        <title>Mycena genomes resolve the evolution of fungal bioluminescence.</title>
        <authorList>
            <person name="Tsai I.J."/>
        </authorList>
    </citation>
    <scope>NUCLEOTIDE SEQUENCE</scope>
    <source>
        <strain evidence="10">160909Yilan</strain>
    </source>
</reference>
<accession>A0A8H7DKR1</accession>
<evidence type="ECO:0000256" key="8">
    <source>
        <dbReference type="SAM" id="MobiDB-lite"/>
    </source>
</evidence>
<evidence type="ECO:0000256" key="7">
    <source>
        <dbReference type="ARBA" id="ARBA00032010"/>
    </source>
</evidence>
<evidence type="ECO:0000256" key="4">
    <source>
        <dbReference type="ARBA" id="ARBA00023015"/>
    </source>
</evidence>
<sequence length="1696" mass="189381">MNEMSAERGERDVFGLCERAGLLQEPSNYLEAFLGAQSVRYRQLWERFALALPDSQPSPKVRVLDGMRDALPLYESRPPDWLPKAHASADIGDSNVETGYTGFHPPRPGQDEDVLTTENVRNGFILPQFVDAERFSAKEVIHESIRTGDALRKLEELMNDVFARRADHIAPIAPSTFRMPTRVTLNDSKRQAWLADLANPDVPLYKLGKSVPHGAKGHDLLDLLQSNRVAIPRAVWFLRVLGANETVITSHESQTVFFDPTQAGLRNKPSYNPTQYSIDWANVVTGYMKKQLADIALPSAPRPGLNIKQTFKGVLADADTRERWISRFSYSLELLRPFFSEGLVDSRTFLVWLVQQMGVSNLAQVGFLVRLADEYLDGIMKSRPLARPFIDASLSKLSEIRLSATQEFLVGTEALLKVLLQRICLALPDAFVSPGMWSAHAVLLSESLTENVMDHSPDMHIEQSSRDLHQLSLDHFVDIKRRNEAMLFTNLPSHVSARLRTVVSDVQTWLLSIFFSTDHPDDYLIFIDKLQMLLTWSVTPLQFGDHRPFAAVTLIRNWRAKVGDRATRRDFAGPDDFLQDQLFDWLDTCDIAGDPQNLRAVTILYGKLVKDDLFSYAGYIQRLVARRENGLPYAEVDSRHRDFLRCIPLYNSTSSLTSQRKVTLHGARARETPEDLHEREIRKAIRALLPELFNGEAGSSSPISMPDLLDKCSCLISAPRFEQVRIFHSWLLPILQKRITEVTQDISRLDQPDLLRWYSICVELLVTTKCFSSALELIICALQRSTTVDLLTAVIDTIHRFTCIWNCMNAMGTIVNALFSAHQRWKKTRGGEFRALLNLLVEFDDGRYLDEASRSHVNADISSFTLALRPYSDRLEPVPDVLPEILLLADDPTGDAASILASSLWIKYRMSFDWAWKVWDNTVASLRQIPFMSTDTSKRRTCALRYATFLGHVDQHLPKGLDEEVLQWFLGPGKNEVAALEADAWDVLTVVLLHLSVHGALQTTTILQGLVYPAWQLGASASNAQQGQSREVFLRAVNTLFQKLLLQEDGGRENGAAIDLLDLQRIRTRRQAVYMEPHFLMLVSSVPLLVSLESNENLSQEIRNDLASLRLALSEHDDFRHGAFRNLDAIRETFEHSLQVEEADENRAKSMVAALRVILSDPSDDDAVELSSWPDVTSLLSPWKLAATSIHLQFILRQMGRALSCEGTHAAAQASLDKLILMIFHHSMTSEEAYFVAQMARGTEGVVAGKFINNGLKTMTEILRDLSVASKKSLNDGFERVGELLRVIAYVAEPLRAVGSQLPALDPAIQDEFFQVLNDKFVKVEQSLTVDDGELSLGSELTHAAISLSRLLQLHLGFPFAWTPKIKELSITLSGTIFRLVLLHGSGSRLDVGAYSLLVDTLYYLLDELTLNAKAPTFDPFLYAPSILPSDIPSDFPREYRNQVQALLRHLPPTAVVSQLATSHRDSSGQLLHDAPVVNRPWEWIENLGEPAVLDAKDEDKARLQPVVKNSGSLSLEFFGARTTGDNIIQGGNQDDERIQANIRTFQDGLSADAMFKRDWRETRMEPEVAALVDPSMGRTRAETSVLGGAGSAQSIQGRADKRTVPRTSPASSVLSRSSAHGSAGSRRPSPGQSSFNRSSASTETADVESSTGSSSRKAGSKRKAPSDDETTLEGSSRGKKPKPKALPAKTRAKKR</sequence>
<feature type="compositionally biased region" description="Low complexity" evidence="8">
    <location>
        <begin position="1609"/>
        <end position="1630"/>
    </location>
</feature>
<dbReference type="GO" id="GO:0003712">
    <property type="term" value="F:transcription coregulator activity"/>
    <property type="evidence" value="ECO:0007669"/>
    <property type="project" value="InterPro"/>
</dbReference>
<dbReference type="GO" id="GO:0006357">
    <property type="term" value="P:regulation of transcription by RNA polymerase II"/>
    <property type="evidence" value="ECO:0007669"/>
    <property type="project" value="InterPro"/>
</dbReference>
<gene>
    <name evidence="10" type="ORF">MSAN_00008900</name>
</gene>
<evidence type="ECO:0000256" key="3">
    <source>
        <dbReference type="ARBA" id="ARBA00019622"/>
    </source>
</evidence>
<evidence type="ECO:0000256" key="2">
    <source>
        <dbReference type="ARBA" id="ARBA00010289"/>
    </source>
</evidence>
<dbReference type="InterPro" id="IPR019035">
    <property type="entry name" value="Mediator_Med12"/>
</dbReference>
<comment type="similarity">
    <text evidence="2">Belongs to the Mediator complex subunit 12 family.</text>
</comment>
<feature type="region of interest" description="Disordered" evidence="8">
    <location>
        <begin position="1583"/>
        <end position="1696"/>
    </location>
</feature>
<dbReference type="SMART" id="SM01281">
    <property type="entry name" value="Med12"/>
    <property type="match status" value="1"/>
</dbReference>
<organism evidence="10 11">
    <name type="scientific">Mycena sanguinolenta</name>
    <dbReference type="NCBI Taxonomy" id="230812"/>
    <lineage>
        <taxon>Eukaryota</taxon>
        <taxon>Fungi</taxon>
        <taxon>Dikarya</taxon>
        <taxon>Basidiomycota</taxon>
        <taxon>Agaricomycotina</taxon>
        <taxon>Agaricomycetes</taxon>
        <taxon>Agaricomycetidae</taxon>
        <taxon>Agaricales</taxon>
        <taxon>Marasmiineae</taxon>
        <taxon>Mycenaceae</taxon>
        <taxon>Mycena</taxon>
    </lineage>
</organism>
<dbReference type="GO" id="GO:0016592">
    <property type="term" value="C:mediator complex"/>
    <property type="evidence" value="ECO:0007669"/>
    <property type="project" value="InterPro"/>
</dbReference>
<evidence type="ECO:0000259" key="9">
    <source>
        <dbReference type="SMART" id="SM01281"/>
    </source>
</evidence>